<protein>
    <recommendedName>
        <fullName evidence="3">DUF1682 domain-containing protein</fullName>
    </recommendedName>
</protein>
<evidence type="ECO:0000313" key="1">
    <source>
        <dbReference type="EMBL" id="TVT38629.1"/>
    </source>
</evidence>
<name>A0A558BQ28_9BACT</name>
<sequence>MFTAVAGFVTQSLWNWLVPSLFHGPLISFEQTIGLLVLSRILFGGFGRGRGSWAQKRRQWKQEIAREVSNLSPEERENFRQQMQNRCAQWGRRTGAHSMRNAFNEQ</sequence>
<evidence type="ECO:0008006" key="3">
    <source>
        <dbReference type="Google" id="ProtNLM"/>
    </source>
</evidence>
<accession>A0A558BQ28</accession>
<organism evidence="1 2">
    <name type="scientific">Hymenobacter setariae</name>
    <dbReference type="NCBI Taxonomy" id="2594794"/>
    <lineage>
        <taxon>Bacteria</taxon>
        <taxon>Pseudomonadati</taxon>
        <taxon>Bacteroidota</taxon>
        <taxon>Cytophagia</taxon>
        <taxon>Cytophagales</taxon>
        <taxon>Hymenobacteraceae</taxon>
        <taxon>Hymenobacter</taxon>
    </lineage>
</organism>
<dbReference type="EMBL" id="VMRJ01000005">
    <property type="protein sequence ID" value="TVT38629.1"/>
    <property type="molecule type" value="Genomic_DNA"/>
</dbReference>
<dbReference type="AlphaFoldDB" id="A0A558BQ28"/>
<comment type="caution">
    <text evidence="1">The sequence shown here is derived from an EMBL/GenBank/DDBJ whole genome shotgun (WGS) entry which is preliminary data.</text>
</comment>
<dbReference type="OrthoDB" id="123053at2"/>
<gene>
    <name evidence="1" type="ORF">FNT36_20015</name>
</gene>
<reference evidence="1 2" key="1">
    <citation type="submission" date="2019-07" db="EMBL/GenBank/DDBJ databases">
        <title>Hymenobacter sp. straun FUR1 Genome sequencing and assembly.</title>
        <authorList>
            <person name="Chhetri G."/>
        </authorList>
    </citation>
    <scope>NUCLEOTIDE SEQUENCE [LARGE SCALE GENOMIC DNA]</scope>
    <source>
        <strain evidence="1 2">Fur1</strain>
    </source>
</reference>
<keyword evidence="2" id="KW-1185">Reference proteome</keyword>
<dbReference type="Proteomes" id="UP000317624">
    <property type="component" value="Unassembled WGS sequence"/>
</dbReference>
<proteinExistence type="predicted"/>
<evidence type="ECO:0000313" key="2">
    <source>
        <dbReference type="Proteomes" id="UP000317624"/>
    </source>
</evidence>